<sequence>MNINYSIWHPSSFGLTALVGISGPEVCIGRHLWAYSGSNYAERLSHASTGSKGFNFCGCLGVLTTAEWARNGKSLLFVGLHEDQPSLPRRCPGDTGAK</sequence>
<protein>
    <submittedName>
        <fullName evidence="1">Uncharacterized protein</fullName>
    </submittedName>
</protein>
<proteinExistence type="predicted"/>
<reference evidence="1" key="1">
    <citation type="submission" date="2018-11" db="EMBL/GenBank/DDBJ databases">
        <authorList>
            <consortium name="Pathogen Informatics"/>
        </authorList>
    </citation>
    <scope>NUCLEOTIDE SEQUENCE</scope>
</reference>
<gene>
    <name evidence="1" type="ORF">PXEA_LOCUS37420</name>
</gene>
<evidence type="ECO:0000313" key="1">
    <source>
        <dbReference type="EMBL" id="VEL43980.1"/>
    </source>
</evidence>
<comment type="caution">
    <text evidence="1">The sequence shown here is derived from an EMBL/GenBank/DDBJ whole genome shotgun (WGS) entry which is preliminary data.</text>
</comment>
<accession>A0A3S5BG31</accession>
<dbReference type="AlphaFoldDB" id="A0A3S5BG31"/>
<organism evidence="1 2">
    <name type="scientific">Protopolystoma xenopodis</name>
    <dbReference type="NCBI Taxonomy" id="117903"/>
    <lineage>
        <taxon>Eukaryota</taxon>
        <taxon>Metazoa</taxon>
        <taxon>Spiralia</taxon>
        <taxon>Lophotrochozoa</taxon>
        <taxon>Platyhelminthes</taxon>
        <taxon>Monogenea</taxon>
        <taxon>Polyopisthocotylea</taxon>
        <taxon>Polystomatidea</taxon>
        <taxon>Polystomatidae</taxon>
        <taxon>Protopolystoma</taxon>
    </lineage>
</organism>
<evidence type="ECO:0000313" key="2">
    <source>
        <dbReference type="Proteomes" id="UP000784294"/>
    </source>
</evidence>
<keyword evidence="2" id="KW-1185">Reference proteome</keyword>
<dbReference type="Proteomes" id="UP000784294">
    <property type="component" value="Unassembled WGS sequence"/>
</dbReference>
<name>A0A3S5BG31_9PLAT</name>
<dbReference type="EMBL" id="CAAALY010287669">
    <property type="protein sequence ID" value="VEL43980.1"/>
    <property type="molecule type" value="Genomic_DNA"/>
</dbReference>